<evidence type="ECO:0000256" key="5">
    <source>
        <dbReference type="ARBA" id="ARBA00022692"/>
    </source>
</evidence>
<evidence type="ECO:0000256" key="1">
    <source>
        <dbReference type="ARBA" id="ARBA00004651"/>
    </source>
</evidence>
<keyword evidence="5 13" id="KW-0812">Transmembrane</keyword>
<dbReference type="CDD" id="cd09158">
    <property type="entry name" value="PLDc_EcCLS_like_2"/>
    <property type="match status" value="1"/>
</dbReference>
<keyword evidence="3" id="KW-0444">Lipid biosynthesis</keyword>
<dbReference type="InterPro" id="IPR022924">
    <property type="entry name" value="Cardiolipin_synthase"/>
</dbReference>
<dbReference type="eggNOG" id="COG1502">
    <property type="taxonomic scope" value="Bacteria"/>
</dbReference>
<keyword evidence="10" id="KW-0594">Phospholipid biosynthesis</keyword>
<evidence type="ECO:0000256" key="12">
    <source>
        <dbReference type="NCBIfam" id="TIGR04265"/>
    </source>
</evidence>
<evidence type="ECO:0000256" key="3">
    <source>
        <dbReference type="ARBA" id="ARBA00022516"/>
    </source>
</evidence>
<reference evidence="15 16" key="1">
    <citation type="submission" date="2011-05" db="EMBL/GenBank/DDBJ databases">
        <title>Whole genome sequence of Microlunatus phosphovorus NM-1.</title>
        <authorList>
            <person name="Hosoyama A."/>
            <person name="Sasaki K."/>
            <person name="Harada T."/>
            <person name="Igarashi R."/>
            <person name="Kawakoshi A."/>
            <person name="Sasagawa M."/>
            <person name="Fukada J."/>
            <person name="Nakamura S."/>
            <person name="Katano Y."/>
            <person name="Hanada S."/>
            <person name="Kamagata Y."/>
            <person name="Nakamura N."/>
            <person name="Yamazaki S."/>
            <person name="Fujita N."/>
        </authorList>
    </citation>
    <scope>NUCLEOTIDE SEQUENCE [LARGE SCALE GENOMIC DNA]</scope>
    <source>
        <strain evidence="16">ATCC 700054 / DSM 10555 / JCM 9379 / NBRC 101784 / NCIMB 13414 / VKM Ac-1990 / NM-1</strain>
    </source>
</reference>
<keyword evidence="2" id="KW-1003">Cell membrane</keyword>
<evidence type="ECO:0000313" key="16">
    <source>
        <dbReference type="Proteomes" id="UP000007947"/>
    </source>
</evidence>
<dbReference type="OrthoDB" id="9762009at2"/>
<keyword evidence="7 13" id="KW-1133">Transmembrane helix</keyword>
<keyword evidence="6" id="KW-0677">Repeat</keyword>
<dbReference type="EMBL" id="AP012204">
    <property type="protein sequence ID" value="BAK38078.1"/>
    <property type="molecule type" value="Genomic_DNA"/>
</dbReference>
<comment type="subcellular location">
    <subcellularLocation>
        <location evidence="1">Cell membrane</location>
        <topology evidence="1">Multi-pass membrane protein</topology>
    </subcellularLocation>
</comment>
<dbReference type="GO" id="GO:0008808">
    <property type="term" value="F:cardiolipin synthase activity"/>
    <property type="evidence" value="ECO:0007669"/>
    <property type="project" value="UniProtKB-UniRule"/>
</dbReference>
<dbReference type="InterPro" id="IPR001736">
    <property type="entry name" value="PLipase_D/transphosphatidylase"/>
</dbReference>
<proteinExistence type="predicted"/>
<dbReference type="Pfam" id="PF13091">
    <property type="entry name" value="PLDc_2"/>
    <property type="match status" value="2"/>
</dbReference>
<dbReference type="GO" id="GO:0032049">
    <property type="term" value="P:cardiolipin biosynthetic process"/>
    <property type="evidence" value="ECO:0007669"/>
    <property type="project" value="UniProtKB-UniRule"/>
</dbReference>
<dbReference type="SUPFAM" id="SSF56024">
    <property type="entry name" value="Phospholipase D/nuclease"/>
    <property type="match status" value="2"/>
</dbReference>
<keyword evidence="11" id="KW-1208">Phospholipid metabolism</keyword>
<feature type="domain" description="PLD phosphodiesterase" evidence="14">
    <location>
        <begin position="398"/>
        <end position="425"/>
    </location>
</feature>
<dbReference type="PANTHER" id="PTHR21248">
    <property type="entry name" value="CARDIOLIPIN SYNTHASE"/>
    <property type="match status" value="1"/>
</dbReference>
<dbReference type="GO" id="GO:0005886">
    <property type="term" value="C:plasma membrane"/>
    <property type="evidence" value="ECO:0007669"/>
    <property type="project" value="UniProtKB-SubCell"/>
</dbReference>
<sequence>MPTGEWIALLGSVAHVVIAIVAAVYIASNRKPSSAIAWIMAIVFIPYIGILFFLLIGNWRLPKHRREKQAYVSELFLERTKGLHLVSHADKWPDWLPTIVTLNRNLGALPMVGGNTAELYPVYRESIQAMADAIDTAERYVYIEFFILVDDEWTAPIIEACERACARGVQVRVLSDHIAQFSYPNRKGTVARFKAMGAHYLPMLPIQPFKKHYRRPDLRNHRKLVVVDGLIGFVGSQNLIIDHYHQKKNIQRGLHWKELMCRIEGPAVREIQAVFVTDWYSECDELLLPEVGDIQLGELDATKLDMQMVPSGPSFENDNNLKLFAALFQNARRRISVTSPYFVPDDSIQMALVTAGARGLDVELFVSEISDQFMVYHAQRSYYEELLRAGVKIYAYAAPTILHAKHMTIDEDVSVIGSSNMDIRSLSLHMEMMMMVHGKEFCDRMRAVEDSYRANSKQIHLDEWLKRPTSEKVFDNLMRLTSSLQ</sequence>
<dbReference type="HOGENOM" id="CLU_038053_1_0_11"/>
<protein>
    <recommendedName>
        <fullName evidence="12">Cardiolipin synthase</fullName>
        <ecNumber evidence="12">2.7.8.-</ecNumber>
    </recommendedName>
</protein>
<dbReference type="InterPro" id="IPR025202">
    <property type="entry name" value="PLD-like_dom"/>
</dbReference>
<feature type="domain" description="PLD phosphodiesterase" evidence="14">
    <location>
        <begin position="216"/>
        <end position="243"/>
    </location>
</feature>
<evidence type="ECO:0000256" key="10">
    <source>
        <dbReference type="ARBA" id="ARBA00023209"/>
    </source>
</evidence>
<accession>F5XH70</accession>
<evidence type="ECO:0000256" key="9">
    <source>
        <dbReference type="ARBA" id="ARBA00023136"/>
    </source>
</evidence>
<evidence type="ECO:0000256" key="11">
    <source>
        <dbReference type="ARBA" id="ARBA00023264"/>
    </source>
</evidence>
<keyword evidence="9 13" id="KW-0472">Membrane</keyword>
<organism evidence="15 16">
    <name type="scientific">Microlunatus phosphovorus (strain ATCC 700054 / DSM 10555 / JCM 9379 / NBRC 101784 / NCIMB 13414 / VKM Ac-1990 / NM-1)</name>
    <dbReference type="NCBI Taxonomy" id="1032480"/>
    <lineage>
        <taxon>Bacteria</taxon>
        <taxon>Bacillati</taxon>
        <taxon>Actinomycetota</taxon>
        <taxon>Actinomycetes</taxon>
        <taxon>Propionibacteriales</taxon>
        <taxon>Propionibacteriaceae</taxon>
        <taxon>Microlunatus</taxon>
    </lineage>
</organism>
<feature type="transmembrane region" description="Helical" evidence="13">
    <location>
        <begin position="35"/>
        <end position="59"/>
    </location>
</feature>
<dbReference type="NCBIfam" id="TIGR04265">
    <property type="entry name" value="bac_cardiolipin"/>
    <property type="match status" value="1"/>
</dbReference>
<evidence type="ECO:0000259" key="14">
    <source>
        <dbReference type="PROSITE" id="PS50035"/>
    </source>
</evidence>
<evidence type="ECO:0000313" key="15">
    <source>
        <dbReference type="EMBL" id="BAK38078.1"/>
    </source>
</evidence>
<dbReference type="Pfam" id="PF13396">
    <property type="entry name" value="PLDc_N"/>
    <property type="match status" value="1"/>
</dbReference>
<dbReference type="Gene3D" id="3.30.870.10">
    <property type="entry name" value="Endonuclease Chain A"/>
    <property type="match status" value="2"/>
</dbReference>
<dbReference type="AlphaFoldDB" id="F5XH70"/>
<keyword evidence="8" id="KW-0443">Lipid metabolism</keyword>
<dbReference type="EC" id="2.7.8.-" evidence="12"/>
<dbReference type="SMART" id="SM00155">
    <property type="entry name" value="PLDc"/>
    <property type="match status" value="2"/>
</dbReference>
<evidence type="ECO:0000256" key="6">
    <source>
        <dbReference type="ARBA" id="ARBA00022737"/>
    </source>
</evidence>
<evidence type="ECO:0000256" key="7">
    <source>
        <dbReference type="ARBA" id="ARBA00022989"/>
    </source>
</evidence>
<dbReference type="STRING" id="1032480.MLP_50640"/>
<dbReference type="InterPro" id="IPR027379">
    <property type="entry name" value="CLS_N"/>
</dbReference>
<gene>
    <name evidence="15" type="primary">cls</name>
    <name evidence="15" type="ordered locus">MLP_50640</name>
</gene>
<evidence type="ECO:0000256" key="8">
    <source>
        <dbReference type="ARBA" id="ARBA00023098"/>
    </source>
</evidence>
<dbReference type="PROSITE" id="PS50035">
    <property type="entry name" value="PLD"/>
    <property type="match status" value="2"/>
</dbReference>
<dbReference type="KEGG" id="mph:MLP_50640"/>
<name>F5XH70_MICPN</name>
<feature type="transmembrane region" description="Helical" evidence="13">
    <location>
        <begin position="6"/>
        <end position="28"/>
    </location>
</feature>
<dbReference type="RefSeq" id="WP_013865892.1">
    <property type="nucleotide sequence ID" value="NC_015635.1"/>
</dbReference>
<evidence type="ECO:0000256" key="4">
    <source>
        <dbReference type="ARBA" id="ARBA00022679"/>
    </source>
</evidence>
<keyword evidence="16" id="KW-1185">Reference proteome</keyword>
<evidence type="ECO:0000256" key="2">
    <source>
        <dbReference type="ARBA" id="ARBA00022475"/>
    </source>
</evidence>
<keyword evidence="4 15" id="KW-0808">Transferase</keyword>
<dbReference type="Proteomes" id="UP000007947">
    <property type="component" value="Chromosome"/>
</dbReference>
<evidence type="ECO:0000256" key="13">
    <source>
        <dbReference type="SAM" id="Phobius"/>
    </source>
</evidence>
<dbReference type="PANTHER" id="PTHR21248:SF22">
    <property type="entry name" value="PHOSPHOLIPASE D"/>
    <property type="match status" value="1"/>
</dbReference>